<sequence>MYHLLHAGLTPANGHSGFHRVEVNEKPNVKSGDYFHYLHHRYFDCNYGTTQVPLDKWFGSFHDGSPRAHEAMRGRHRRIKLGRKYLPQTGPTGARRVAQARGARYRAEV</sequence>
<reference evidence="2" key="1">
    <citation type="submission" date="2023-03" db="EMBL/GenBank/DDBJ databases">
        <authorList>
            <person name="Steffen K."/>
            <person name="Cardenas P."/>
        </authorList>
    </citation>
    <scope>NUCLEOTIDE SEQUENCE</scope>
</reference>
<evidence type="ECO:0000313" key="2">
    <source>
        <dbReference type="EMBL" id="CAI8029770.1"/>
    </source>
</evidence>
<dbReference type="Proteomes" id="UP001174909">
    <property type="component" value="Unassembled WGS sequence"/>
</dbReference>
<protein>
    <recommendedName>
        <fullName evidence="4">Desaturase</fullName>
    </recommendedName>
</protein>
<evidence type="ECO:0008006" key="4">
    <source>
        <dbReference type="Google" id="ProtNLM"/>
    </source>
</evidence>
<proteinExistence type="predicted"/>
<evidence type="ECO:0000256" key="1">
    <source>
        <dbReference type="SAM" id="MobiDB-lite"/>
    </source>
</evidence>
<organism evidence="2 3">
    <name type="scientific">Geodia barretti</name>
    <name type="common">Barrett's horny sponge</name>
    <dbReference type="NCBI Taxonomy" id="519541"/>
    <lineage>
        <taxon>Eukaryota</taxon>
        <taxon>Metazoa</taxon>
        <taxon>Porifera</taxon>
        <taxon>Demospongiae</taxon>
        <taxon>Heteroscleromorpha</taxon>
        <taxon>Tetractinellida</taxon>
        <taxon>Astrophorina</taxon>
        <taxon>Geodiidae</taxon>
        <taxon>Geodia</taxon>
    </lineage>
</organism>
<comment type="caution">
    <text evidence="2">The sequence shown here is derived from an EMBL/GenBank/DDBJ whole genome shotgun (WGS) entry which is preliminary data.</text>
</comment>
<accession>A0AA35WX17</accession>
<evidence type="ECO:0000313" key="3">
    <source>
        <dbReference type="Proteomes" id="UP001174909"/>
    </source>
</evidence>
<name>A0AA35WX17_GEOBA</name>
<keyword evidence="3" id="KW-1185">Reference proteome</keyword>
<gene>
    <name evidence="2" type="ORF">GBAR_LOCUS16886</name>
</gene>
<dbReference type="EMBL" id="CASHTH010002433">
    <property type="protein sequence ID" value="CAI8029770.1"/>
    <property type="molecule type" value="Genomic_DNA"/>
</dbReference>
<dbReference type="AlphaFoldDB" id="A0AA35WX17"/>
<feature type="region of interest" description="Disordered" evidence="1">
    <location>
        <begin position="85"/>
        <end position="109"/>
    </location>
</feature>